<accession>A0ACC2Q268</accession>
<name>A0ACC2Q268_9NEOP</name>
<dbReference type="EMBL" id="CM056804">
    <property type="protein sequence ID" value="KAJ8706218.1"/>
    <property type="molecule type" value="Genomic_DNA"/>
</dbReference>
<protein>
    <submittedName>
        <fullName evidence="1">Uncharacterized protein</fullName>
    </submittedName>
</protein>
<gene>
    <name evidence="1" type="ORF">PYW08_010844</name>
</gene>
<evidence type="ECO:0000313" key="1">
    <source>
        <dbReference type="EMBL" id="KAJ8706218.1"/>
    </source>
</evidence>
<dbReference type="Proteomes" id="UP001231649">
    <property type="component" value="Chromosome 28"/>
</dbReference>
<reference evidence="1" key="1">
    <citation type="submission" date="2023-03" db="EMBL/GenBank/DDBJ databases">
        <title>Chromosome-level genomes of two armyworms, Mythimna separata and Mythimna loreyi, provide insights into the biosynthesis and reception of sex pheromones.</title>
        <authorList>
            <person name="Zhao H."/>
        </authorList>
    </citation>
    <scope>NUCLEOTIDE SEQUENCE</scope>
    <source>
        <strain evidence="1">BeijingLab</strain>
    </source>
</reference>
<evidence type="ECO:0000313" key="2">
    <source>
        <dbReference type="Proteomes" id="UP001231649"/>
    </source>
</evidence>
<comment type="caution">
    <text evidence="1">The sequence shown here is derived from an EMBL/GenBank/DDBJ whole genome shotgun (WGS) entry which is preliminary data.</text>
</comment>
<sequence length="154" mass="17709">MLIFFCYSGRLNHFKSFNLLNMFTEPTRTTTTTATCIDNVFCCCNYLERAIVNCLPSDHSGLMVTFESIIPIQQVQIQFRPITSGKLNKFNSTLIDKLGDWNIAVNNGNILYNDFFSMAETEFNKNFEKKTKSICPQFKDPKKPSSGRNETYLK</sequence>
<organism evidence="1 2">
    <name type="scientific">Mythimna loreyi</name>
    <dbReference type="NCBI Taxonomy" id="667449"/>
    <lineage>
        <taxon>Eukaryota</taxon>
        <taxon>Metazoa</taxon>
        <taxon>Ecdysozoa</taxon>
        <taxon>Arthropoda</taxon>
        <taxon>Hexapoda</taxon>
        <taxon>Insecta</taxon>
        <taxon>Pterygota</taxon>
        <taxon>Neoptera</taxon>
        <taxon>Endopterygota</taxon>
        <taxon>Lepidoptera</taxon>
        <taxon>Glossata</taxon>
        <taxon>Ditrysia</taxon>
        <taxon>Noctuoidea</taxon>
        <taxon>Noctuidae</taxon>
        <taxon>Noctuinae</taxon>
        <taxon>Hadenini</taxon>
        <taxon>Mythimna</taxon>
    </lineage>
</organism>
<proteinExistence type="predicted"/>
<keyword evidence="2" id="KW-1185">Reference proteome</keyword>